<keyword evidence="5" id="KW-1185">Reference proteome</keyword>
<reference evidence="4 5" key="1">
    <citation type="submission" date="2024-01" db="EMBL/GenBank/DDBJ databases">
        <title>The complete chloroplast genome sequence of Lithospermum erythrorhizon: insights into the phylogenetic relationship among Boraginaceae species and the maternal lineages of purple gromwells.</title>
        <authorList>
            <person name="Okada T."/>
            <person name="Watanabe K."/>
        </authorList>
    </citation>
    <scope>NUCLEOTIDE SEQUENCE [LARGE SCALE GENOMIC DNA]</scope>
</reference>
<organism evidence="4 5">
    <name type="scientific">Lithospermum erythrorhizon</name>
    <name type="common">Purple gromwell</name>
    <name type="synonym">Lithospermum officinale var. erythrorhizon</name>
    <dbReference type="NCBI Taxonomy" id="34254"/>
    <lineage>
        <taxon>Eukaryota</taxon>
        <taxon>Viridiplantae</taxon>
        <taxon>Streptophyta</taxon>
        <taxon>Embryophyta</taxon>
        <taxon>Tracheophyta</taxon>
        <taxon>Spermatophyta</taxon>
        <taxon>Magnoliopsida</taxon>
        <taxon>eudicotyledons</taxon>
        <taxon>Gunneridae</taxon>
        <taxon>Pentapetalae</taxon>
        <taxon>asterids</taxon>
        <taxon>lamiids</taxon>
        <taxon>Boraginales</taxon>
        <taxon>Boraginaceae</taxon>
        <taxon>Boraginoideae</taxon>
        <taxon>Lithospermeae</taxon>
        <taxon>Lithospermum</taxon>
    </lineage>
</organism>
<dbReference type="EMBL" id="BAABME010006316">
    <property type="protein sequence ID" value="GAA0168024.1"/>
    <property type="molecule type" value="Genomic_DNA"/>
</dbReference>
<comment type="similarity">
    <text evidence="1">Belongs to the STIG1 family.</text>
</comment>
<gene>
    <name evidence="4" type="ORF">LIER_22840</name>
</gene>
<sequence length="146" mass="16055">MFVQKLVMLLVLSTNILCSSAVNFINVTTTISNNIPALQNESMVLWENQRRFENLLGRRKKHKSCKTNPNACKNISNHHACCSSHACVDILTSKYHCGSCHRICNHEKICCGGSCVDVNSNRDHCGKCGNACAPDETCAYGICGYA</sequence>
<name>A0AAV3QWI9_LITER</name>
<dbReference type="Proteomes" id="UP001454036">
    <property type="component" value="Unassembled WGS sequence"/>
</dbReference>
<evidence type="ECO:0000256" key="1">
    <source>
        <dbReference type="ARBA" id="ARBA00006010"/>
    </source>
</evidence>
<proteinExistence type="inferred from homology"/>
<dbReference type="PANTHER" id="PTHR33227:SF48">
    <property type="entry name" value="STIGMA-SPECIFIC STIG1-LIKE PROTEIN 4"/>
    <property type="match status" value="1"/>
</dbReference>
<dbReference type="PANTHER" id="PTHR33227">
    <property type="entry name" value="STIGMA-SPECIFIC STIG1-LIKE PROTEIN 3"/>
    <property type="match status" value="1"/>
</dbReference>
<evidence type="ECO:0000256" key="2">
    <source>
        <dbReference type="ARBA" id="ARBA00022729"/>
    </source>
</evidence>
<evidence type="ECO:0000256" key="3">
    <source>
        <dbReference type="SAM" id="SignalP"/>
    </source>
</evidence>
<protein>
    <submittedName>
        <fullName evidence="4">Uncharacterized protein</fullName>
    </submittedName>
</protein>
<evidence type="ECO:0000313" key="5">
    <source>
        <dbReference type="Proteomes" id="UP001454036"/>
    </source>
</evidence>
<keyword evidence="2 3" id="KW-0732">Signal</keyword>
<comment type="caution">
    <text evidence="4">The sequence shown here is derived from an EMBL/GenBank/DDBJ whole genome shotgun (WGS) entry which is preliminary data.</text>
</comment>
<evidence type="ECO:0000313" key="4">
    <source>
        <dbReference type="EMBL" id="GAA0168024.1"/>
    </source>
</evidence>
<dbReference type="InterPro" id="IPR006969">
    <property type="entry name" value="Stig-like"/>
</dbReference>
<feature type="chain" id="PRO_5043696834" evidence="3">
    <location>
        <begin position="22"/>
        <end position="146"/>
    </location>
</feature>
<dbReference type="Pfam" id="PF04885">
    <property type="entry name" value="Stig1"/>
    <property type="match status" value="1"/>
</dbReference>
<accession>A0AAV3QWI9</accession>
<feature type="signal peptide" evidence="3">
    <location>
        <begin position="1"/>
        <end position="21"/>
    </location>
</feature>
<dbReference type="AlphaFoldDB" id="A0AAV3QWI9"/>